<dbReference type="EMBL" id="VSSQ01000195">
    <property type="protein sequence ID" value="MPL84844.1"/>
    <property type="molecule type" value="Genomic_DNA"/>
</dbReference>
<organism evidence="4">
    <name type="scientific">bioreactor metagenome</name>
    <dbReference type="NCBI Taxonomy" id="1076179"/>
    <lineage>
        <taxon>unclassified sequences</taxon>
        <taxon>metagenomes</taxon>
        <taxon>ecological metagenomes</taxon>
    </lineage>
</organism>
<feature type="coiled-coil region" evidence="1">
    <location>
        <begin position="639"/>
        <end position="680"/>
    </location>
</feature>
<evidence type="ECO:0000256" key="1">
    <source>
        <dbReference type="SAM" id="Coils"/>
    </source>
</evidence>
<reference evidence="4" key="1">
    <citation type="submission" date="2019-08" db="EMBL/GenBank/DDBJ databases">
        <authorList>
            <person name="Kucharzyk K."/>
            <person name="Murdoch R.W."/>
            <person name="Higgins S."/>
            <person name="Loffler F."/>
        </authorList>
    </citation>
    <scope>NUCLEOTIDE SEQUENCE</scope>
</reference>
<proteinExistence type="predicted"/>
<accession>A0A644V0X2</accession>
<feature type="domain" description="Peptidase S74" evidence="3">
    <location>
        <begin position="556"/>
        <end position="653"/>
    </location>
</feature>
<evidence type="ECO:0000259" key="3">
    <source>
        <dbReference type="PROSITE" id="PS51688"/>
    </source>
</evidence>
<dbReference type="Pfam" id="PF13884">
    <property type="entry name" value="Peptidase_S74"/>
    <property type="match status" value="1"/>
</dbReference>
<comment type="caution">
    <text evidence="4">The sequence shown here is derived from an EMBL/GenBank/DDBJ whole genome shotgun (WGS) entry which is preliminary data.</text>
</comment>
<gene>
    <name evidence="4" type="ORF">SDC9_30809</name>
</gene>
<feature type="compositionally biased region" description="Low complexity" evidence="2">
    <location>
        <begin position="426"/>
        <end position="439"/>
    </location>
</feature>
<dbReference type="PROSITE" id="PS51688">
    <property type="entry name" value="ICA"/>
    <property type="match status" value="1"/>
</dbReference>
<dbReference type="AlphaFoldDB" id="A0A644V0X2"/>
<keyword evidence="1" id="KW-0175">Coiled coil</keyword>
<sequence length="688" mass="72086">MKRIFTFCYALLLAAGLYAQATQKISYQAVVRDNNNALIANQMLGIKISILQYSASGNTVYAETQTRASNANGLVSLEIGSGNVLTGSMSGINWANGPYFLRTETDPFGGTNYTITGTTQLLSVPYALHAWKAESVNETDPIFTNSQAADIDATDIVNLNNLSGINTGDQDGSETVVTAGTNITVSGTGTAATPYVINAAGSGGWGLTGNTGTNPTVNFIGTTDDNDLVFKTNNIPAGRLNQNLENTSYGVSSLLANISGVSNTATGSFALNSNTYGNYNTAHGAGALANSTIGNDNSAAGVAALYFNTSGSNNTAHGRSTLYSNTTGSDNTANGFFALSNNTTGINNTSSGSSALFQNTTGNNNTANGRSALYSNTTGYNNTAIGWESLKSNTTGINNTAAGVRALLNNTEGNLNTASGYDALRSNTSGNNNTSTGSSALYSNTSGNDNTANGYDALGGNSTGSRNTATGHSALSSNTTGNNNTATGYDALELNTTGYNNTAIGFVALANNTTGNNNTGIGYDARVPNAAGSNQVRVGSTTVTYAGVQVAWTITSDRRWKDDIQTSALGLNFINALHPVSYVRKNDENKKTEFGFIAQEIEKTLQEFNVTNSGILTSDDEGMLSLRYNDLIAPMVKAIQELKAENDFLRNDNQALKAELETLNSRSNQTETRLEKLEQFFSVTAEKK</sequence>
<dbReference type="InterPro" id="IPR030392">
    <property type="entry name" value="S74_ICA"/>
</dbReference>
<feature type="region of interest" description="Disordered" evidence="2">
    <location>
        <begin position="425"/>
        <end position="483"/>
    </location>
</feature>
<feature type="compositionally biased region" description="Polar residues" evidence="2">
    <location>
        <begin position="440"/>
        <end position="453"/>
    </location>
</feature>
<evidence type="ECO:0000256" key="2">
    <source>
        <dbReference type="SAM" id="MobiDB-lite"/>
    </source>
</evidence>
<feature type="compositionally biased region" description="Polar residues" evidence="2">
    <location>
        <begin position="463"/>
        <end position="477"/>
    </location>
</feature>
<protein>
    <recommendedName>
        <fullName evidence="3">Peptidase S74 domain-containing protein</fullName>
    </recommendedName>
</protein>
<evidence type="ECO:0000313" key="4">
    <source>
        <dbReference type="EMBL" id="MPL84844.1"/>
    </source>
</evidence>
<name>A0A644V0X2_9ZZZZ</name>